<protein>
    <submittedName>
        <fullName evidence="1">Uncharacterized protein</fullName>
    </submittedName>
</protein>
<evidence type="ECO:0000313" key="2">
    <source>
        <dbReference type="Proteomes" id="UP000298652"/>
    </source>
</evidence>
<evidence type="ECO:0000313" key="1">
    <source>
        <dbReference type="EMBL" id="TKW16762.1"/>
    </source>
</evidence>
<gene>
    <name evidence="1" type="ORF">SEVIR_5G320800v2</name>
</gene>
<sequence length="147" mass="16361">MRLRRPSAGGGLLGGAHPVCGSAPVRPRWRTATRGGGAQLEPRQHAAARGGALPGRRRRMLNDRVVRAYLFSLFFSQIQREAWVDADSAPASLHRAEKSSEAAGVTTQEWLWPGRGRRWRLKFFLCSSCFVNKVVGESFPMEFVIIQ</sequence>
<dbReference type="EMBL" id="CM016556">
    <property type="protein sequence ID" value="TKW16762.1"/>
    <property type="molecule type" value="Genomic_DNA"/>
</dbReference>
<reference evidence="1" key="1">
    <citation type="submission" date="2019-03" db="EMBL/GenBank/DDBJ databases">
        <title>WGS assembly of Setaria viridis.</title>
        <authorList>
            <person name="Huang P."/>
            <person name="Jenkins J."/>
            <person name="Grimwood J."/>
            <person name="Barry K."/>
            <person name="Healey A."/>
            <person name="Mamidi S."/>
            <person name="Sreedasyam A."/>
            <person name="Shu S."/>
            <person name="Feldman M."/>
            <person name="Wu J."/>
            <person name="Yu Y."/>
            <person name="Chen C."/>
            <person name="Johnson J."/>
            <person name="Rokhsar D."/>
            <person name="Baxter I."/>
            <person name="Schmutz J."/>
            <person name="Brutnell T."/>
            <person name="Kellogg E."/>
        </authorList>
    </citation>
    <scope>NUCLEOTIDE SEQUENCE [LARGE SCALE GENOMIC DNA]</scope>
</reference>
<accession>A0A4U6UMG8</accession>
<dbReference type="AlphaFoldDB" id="A0A4U6UMG8"/>
<name>A0A4U6UMG8_SETVI</name>
<dbReference type="Proteomes" id="UP000298652">
    <property type="component" value="Chromosome 5"/>
</dbReference>
<dbReference type="Gramene" id="TKW16762">
    <property type="protein sequence ID" value="TKW16762"/>
    <property type="gene ID" value="SEVIR_5G320800v2"/>
</dbReference>
<organism evidence="1 2">
    <name type="scientific">Setaria viridis</name>
    <name type="common">Green bristlegrass</name>
    <name type="synonym">Setaria italica subsp. viridis</name>
    <dbReference type="NCBI Taxonomy" id="4556"/>
    <lineage>
        <taxon>Eukaryota</taxon>
        <taxon>Viridiplantae</taxon>
        <taxon>Streptophyta</taxon>
        <taxon>Embryophyta</taxon>
        <taxon>Tracheophyta</taxon>
        <taxon>Spermatophyta</taxon>
        <taxon>Magnoliopsida</taxon>
        <taxon>Liliopsida</taxon>
        <taxon>Poales</taxon>
        <taxon>Poaceae</taxon>
        <taxon>PACMAD clade</taxon>
        <taxon>Panicoideae</taxon>
        <taxon>Panicodae</taxon>
        <taxon>Paniceae</taxon>
        <taxon>Cenchrinae</taxon>
        <taxon>Setaria</taxon>
    </lineage>
</organism>
<keyword evidence="2" id="KW-1185">Reference proteome</keyword>
<proteinExistence type="predicted"/>